<dbReference type="STRING" id="1121322.SAMN02745136_05277"/>
<keyword evidence="2" id="KW-1185">Reference proteome</keyword>
<dbReference type="RefSeq" id="WP_073280182.1">
    <property type="nucleotide sequence ID" value="NZ_FRAC01000040.1"/>
</dbReference>
<dbReference type="InterPro" id="IPR036286">
    <property type="entry name" value="LexA/Signal_pep-like_sf"/>
</dbReference>
<dbReference type="Proteomes" id="UP000184386">
    <property type="component" value="Unassembled WGS sequence"/>
</dbReference>
<dbReference type="OrthoDB" id="3191897at2"/>
<dbReference type="EMBL" id="FRAC01000040">
    <property type="protein sequence ID" value="SHL59951.1"/>
    <property type="molecule type" value="Genomic_DNA"/>
</dbReference>
<protein>
    <recommendedName>
        <fullName evidence="3">Peptidase S24-like</fullName>
    </recommendedName>
</protein>
<evidence type="ECO:0000313" key="1">
    <source>
        <dbReference type="EMBL" id="SHL59951.1"/>
    </source>
</evidence>
<evidence type="ECO:0000313" key="2">
    <source>
        <dbReference type="Proteomes" id="UP000184386"/>
    </source>
</evidence>
<dbReference type="CDD" id="cd06462">
    <property type="entry name" value="Peptidase_S24_S26"/>
    <property type="match status" value="1"/>
</dbReference>
<dbReference type="AlphaFoldDB" id="A0A1M7BY87"/>
<evidence type="ECO:0008006" key="3">
    <source>
        <dbReference type="Google" id="ProtNLM"/>
    </source>
</evidence>
<gene>
    <name evidence="1" type="ORF">SAMN02745136_05277</name>
</gene>
<name>A0A1M7BY87_9FIRM</name>
<accession>A0A1M7BY87</accession>
<sequence>MSEIKEIKTDTMMPVIDKLLKEGKGVRIKVTGSSMYPFLRDKKDSVVLYKTSLDRVKAGDIILVQRKEGAYVLHRVLLKLRSSVYILGDAQRRLEGPIYEGQILAKVETIWRGNRPIAGDSLIIRSLALLWTFAIPFRRIIMKSYRGLRNWQLMIKHKVFNCLPGDVESKI</sequence>
<reference evidence="1 2" key="1">
    <citation type="submission" date="2016-11" db="EMBL/GenBank/DDBJ databases">
        <authorList>
            <person name="Jaros S."/>
            <person name="Januszkiewicz K."/>
            <person name="Wedrychowicz H."/>
        </authorList>
    </citation>
    <scope>NUCLEOTIDE SEQUENCE [LARGE SCALE GENOMIC DNA]</scope>
    <source>
        <strain evidence="1 2">DSM 15929</strain>
    </source>
</reference>
<organism evidence="1 2">
    <name type="scientific">Anaerocolumna jejuensis DSM 15929</name>
    <dbReference type="NCBI Taxonomy" id="1121322"/>
    <lineage>
        <taxon>Bacteria</taxon>
        <taxon>Bacillati</taxon>
        <taxon>Bacillota</taxon>
        <taxon>Clostridia</taxon>
        <taxon>Lachnospirales</taxon>
        <taxon>Lachnospiraceae</taxon>
        <taxon>Anaerocolumna</taxon>
    </lineage>
</organism>
<dbReference type="SUPFAM" id="SSF51306">
    <property type="entry name" value="LexA/Signal peptidase"/>
    <property type="match status" value="1"/>
</dbReference>
<proteinExistence type="predicted"/>